<dbReference type="SUPFAM" id="SSF48403">
    <property type="entry name" value="Ankyrin repeat"/>
    <property type="match status" value="1"/>
</dbReference>
<dbReference type="InterPro" id="IPR002110">
    <property type="entry name" value="Ankyrin_rpt"/>
</dbReference>
<dbReference type="STRING" id="1202772.A0A1V9ZML2"/>
<evidence type="ECO:0000256" key="1">
    <source>
        <dbReference type="ARBA" id="ARBA00022737"/>
    </source>
</evidence>
<evidence type="ECO:0000256" key="2">
    <source>
        <dbReference type="ARBA" id="ARBA00023043"/>
    </source>
</evidence>
<keyword evidence="2 3" id="KW-0040">ANK repeat</keyword>
<dbReference type="Proteomes" id="UP000243579">
    <property type="component" value="Unassembled WGS sequence"/>
</dbReference>
<dbReference type="PROSITE" id="PS50297">
    <property type="entry name" value="ANK_REP_REGION"/>
    <property type="match status" value="3"/>
</dbReference>
<name>A0A1V9ZML2_ACHHY</name>
<dbReference type="InterPro" id="IPR036770">
    <property type="entry name" value="Ankyrin_rpt-contain_sf"/>
</dbReference>
<dbReference type="PROSITE" id="PS50088">
    <property type="entry name" value="ANK_REPEAT"/>
    <property type="match status" value="3"/>
</dbReference>
<protein>
    <submittedName>
        <fullName evidence="4">Ankyrin repeat domain 39</fullName>
    </submittedName>
</protein>
<dbReference type="OrthoDB" id="75812at2759"/>
<keyword evidence="5" id="KW-1185">Reference proteome</keyword>
<dbReference type="PRINTS" id="PR01415">
    <property type="entry name" value="ANKYRIN"/>
</dbReference>
<feature type="repeat" description="ANK" evidence="3">
    <location>
        <begin position="116"/>
        <end position="148"/>
    </location>
</feature>
<organism evidence="4 5">
    <name type="scientific">Achlya hypogyna</name>
    <name type="common">Oomycete</name>
    <name type="synonym">Protoachlya hypogyna</name>
    <dbReference type="NCBI Taxonomy" id="1202772"/>
    <lineage>
        <taxon>Eukaryota</taxon>
        <taxon>Sar</taxon>
        <taxon>Stramenopiles</taxon>
        <taxon>Oomycota</taxon>
        <taxon>Saprolegniomycetes</taxon>
        <taxon>Saprolegniales</taxon>
        <taxon>Achlyaceae</taxon>
        <taxon>Achlya</taxon>
    </lineage>
</organism>
<accession>A0A1V9ZML2</accession>
<gene>
    <name evidence="4" type="ORF">ACHHYP_07189</name>
</gene>
<dbReference type="SMART" id="SM00248">
    <property type="entry name" value="ANK"/>
    <property type="match status" value="3"/>
</dbReference>
<sequence>MSSDDCPCRKALLRKSIFTAAQDGDLEHVRSFFECHKAHLHVDFPDDFGYTSLHYAAQWDRVDVVSYLLRKGATVDSRLCGATALHRAAFRGAANCVRLLLEHNADVNLPDTSFGDLRTAIHKAASQGHEDIVQLLLVAGANPTLQDARGLVYTQCRDDSSVPSADPRALRFDAVDAIPSPVVASAGLSCDQCGQRTLVIVRTSCCRAIQCESCQTAGQRCVLCGILPFFPAALVMEPAQPLPSASVPVHIARPKPAAPIGGLFNLRQRKASAKASVY</sequence>
<feature type="repeat" description="ANK" evidence="3">
    <location>
        <begin position="80"/>
        <end position="112"/>
    </location>
</feature>
<dbReference type="AlphaFoldDB" id="A0A1V9ZML2"/>
<proteinExistence type="predicted"/>
<comment type="caution">
    <text evidence="4">The sequence shown here is derived from an EMBL/GenBank/DDBJ whole genome shotgun (WGS) entry which is preliminary data.</text>
</comment>
<evidence type="ECO:0000313" key="5">
    <source>
        <dbReference type="Proteomes" id="UP000243579"/>
    </source>
</evidence>
<dbReference type="PANTHER" id="PTHR24171">
    <property type="entry name" value="ANKYRIN REPEAT DOMAIN-CONTAINING PROTEIN 39-RELATED"/>
    <property type="match status" value="1"/>
</dbReference>
<evidence type="ECO:0000256" key="3">
    <source>
        <dbReference type="PROSITE-ProRule" id="PRU00023"/>
    </source>
</evidence>
<evidence type="ECO:0000313" key="4">
    <source>
        <dbReference type="EMBL" id="OQR99234.1"/>
    </source>
</evidence>
<keyword evidence="1" id="KW-0677">Repeat</keyword>
<dbReference type="EMBL" id="JNBR01000073">
    <property type="protein sequence ID" value="OQR99234.1"/>
    <property type="molecule type" value="Genomic_DNA"/>
</dbReference>
<dbReference type="Gene3D" id="1.25.40.20">
    <property type="entry name" value="Ankyrin repeat-containing domain"/>
    <property type="match status" value="1"/>
</dbReference>
<dbReference type="PANTHER" id="PTHR24171:SF9">
    <property type="entry name" value="ANKYRIN REPEAT DOMAIN-CONTAINING PROTEIN 39"/>
    <property type="match status" value="1"/>
</dbReference>
<dbReference type="Pfam" id="PF12796">
    <property type="entry name" value="Ank_2"/>
    <property type="match status" value="2"/>
</dbReference>
<reference evidence="4 5" key="1">
    <citation type="journal article" date="2014" name="Genome Biol. Evol.">
        <title>The secreted proteins of Achlya hypogyna and Thraustotheca clavata identify the ancestral oomycete secretome and reveal gene acquisitions by horizontal gene transfer.</title>
        <authorList>
            <person name="Misner I."/>
            <person name="Blouin N."/>
            <person name="Leonard G."/>
            <person name="Richards T.A."/>
            <person name="Lane C.E."/>
        </authorList>
    </citation>
    <scope>NUCLEOTIDE SEQUENCE [LARGE SCALE GENOMIC DNA]</scope>
    <source>
        <strain evidence="4 5">ATCC 48635</strain>
    </source>
</reference>
<feature type="repeat" description="ANK" evidence="3">
    <location>
        <begin position="48"/>
        <end position="80"/>
    </location>
</feature>